<name>A0AAE2AT20_PSEFL</name>
<evidence type="ECO:0000313" key="2">
    <source>
        <dbReference type="Proteomes" id="UP000032086"/>
    </source>
</evidence>
<organism evidence="1 2">
    <name type="scientific">Pseudomonas fluorescens</name>
    <dbReference type="NCBI Taxonomy" id="294"/>
    <lineage>
        <taxon>Bacteria</taxon>
        <taxon>Pseudomonadati</taxon>
        <taxon>Pseudomonadota</taxon>
        <taxon>Gammaproteobacteria</taxon>
        <taxon>Pseudomonadales</taxon>
        <taxon>Pseudomonadaceae</taxon>
        <taxon>Pseudomonas</taxon>
    </lineage>
</organism>
<reference evidence="1 2" key="1">
    <citation type="submission" date="2014-12" db="EMBL/GenBank/DDBJ databases">
        <title>16Stimator: statistical estimation of ribosomal gene copy numbers from draft genome assemblies.</title>
        <authorList>
            <person name="Perisin M.A."/>
            <person name="Vetter M."/>
            <person name="Gilbert J.A."/>
            <person name="Bergelson J."/>
        </authorList>
    </citation>
    <scope>NUCLEOTIDE SEQUENCE [LARGE SCALE GENOMIC DNA]</scope>
    <source>
        <strain evidence="1 2">MEP34</strain>
    </source>
</reference>
<accession>A0AAE2AT20</accession>
<sequence length="362" mass="39484">MVKINRSIVNFSKRSQPGTLLKVVDIAAKAGVSILSAGSPVADAVYEISKTGVGKIREYIHLRDDRRILEFHERLLFNEGVIDENTLKGQLEEANFHALMQACLSDIEDEKTVPYALLTRSIACGTVQQELRRHFILALKDLAWDHLDFLRKAYVVSKNSIIPPQGPGALEAQTILTGYTPGSVDHLAVVSLTSKGFVAGLELSQLGMNFVESCSAEDDLAPGAYGLQVWSGYKCDIIFLDQSSSFMQSIDAVQAALRGKGISCGSGTAMEGALNRRDSNLYANCAIVIFRRGKTLDHDRLENLKYRVQSKPAVQIVLDFDGDDTPELLIEAESVVISGGDITSNADLIVERLIARINSGRG</sequence>
<gene>
    <name evidence="1" type="ORF">RU10_21345</name>
</gene>
<dbReference type="AlphaFoldDB" id="A0AAE2AT20"/>
<protein>
    <submittedName>
        <fullName evidence="1">Uncharacterized protein</fullName>
    </submittedName>
</protein>
<evidence type="ECO:0000313" key="1">
    <source>
        <dbReference type="EMBL" id="KIP90727.1"/>
    </source>
</evidence>
<dbReference type="RefSeq" id="WP_042609985.1">
    <property type="nucleotide sequence ID" value="NZ_JXQY01000028.1"/>
</dbReference>
<dbReference type="Proteomes" id="UP000032086">
    <property type="component" value="Unassembled WGS sequence"/>
</dbReference>
<comment type="caution">
    <text evidence="1">The sequence shown here is derived from an EMBL/GenBank/DDBJ whole genome shotgun (WGS) entry which is preliminary data.</text>
</comment>
<proteinExistence type="predicted"/>
<dbReference type="EMBL" id="JXQY01000028">
    <property type="protein sequence ID" value="KIP90727.1"/>
    <property type="molecule type" value="Genomic_DNA"/>
</dbReference>